<dbReference type="InterPro" id="IPR011513">
    <property type="entry name" value="Nse1"/>
</dbReference>
<name>A0A0M8MKX6_9BASI</name>
<dbReference type="RefSeq" id="XP_017991250.1">
    <property type="nucleotide sequence ID" value="XM_018136516.1"/>
</dbReference>
<comment type="caution">
    <text evidence="17">The sequence shown here is derived from an EMBL/GenBank/DDBJ whole genome shotgun (WGS) entry which is preliminary data.</text>
</comment>
<dbReference type="PANTHER" id="PTHR20973:SF0">
    <property type="entry name" value="NON-STRUCTURAL MAINTENANCE OF CHROMOSOMES ELEMENT 1 HOMOLOG"/>
    <property type="match status" value="1"/>
</dbReference>
<dbReference type="GO" id="GO:0005634">
    <property type="term" value="C:nucleus"/>
    <property type="evidence" value="ECO:0007669"/>
    <property type="project" value="UniProtKB-SubCell"/>
</dbReference>
<evidence type="ECO:0000256" key="14">
    <source>
        <dbReference type="ARBA" id="ARBA00023242"/>
    </source>
</evidence>
<sequence length="226" mass="24932">MARETIQQALVQGLLARRFVARDDLRAIYGDLCSALQVSEAFEADLDAIQMSLSPLGLDVRTCHDQVTAVAYVALINAKGDSLAELATPYSPSELHYIRSLIGHMIHAPDARFAIPSTQALLVASHMQPTPLTKQAASDLLQNLERRGWFAYLRRTGAYTLTTRALCELDAFLRQEWEGAMYECLVCYALVTLGERCASPQCQAAVHTSCIDAFCARHTSCPQCHQ</sequence>
<evidence type="ECO:0000256" key="10">
    <source>
        <dbReference type="ARBA" id="ARBA00022786"/>
    </source>
</evidence>
<dbReference type="SUPFAM" id="SSF57850">
    <property type="entry name" value="RING/U-box"/>
    <property type="match status" value="1"/>
</dbReference>
<dbReference type="Gene3D" id="3.30.40.10">
    <property type="entry name" value="Zinc/RING finger domain, C3HC4 (zinc finger)"/>
    <property type="match status" value="1"/>
</dbReference>
<dbReference type="GeneID" id="28728391"/>
<dbReference type="Pfam" id="PF08746">
    <property type="entry name" value="zf-RING-like"/>
    <property type="match status" value="1"/>
</dbReference>
<evidence type="ECO:0000256" key="5">
    <source>
        <dbReference type="ARBA" id="ARBA00019422"/>
    </source>
</evidence>
<dbReference type="InterPro" id="IPR036388">
    <property type="entry name" value="WH-like_DNA-bd_sf"/>
</dbReference>
<evidence type="ECO:0000313" key="17">
    <source>
        <dbReference type="EMBL" id="KOS13618.1"/>
    </source>
</evidence>
<dbReference type="Gene3D" id="1.10.10.10">
    <property type="entry name" value="Winged helix-like DNA-binding domain superfamily/Winged helix DNA-binding domain"/>
    <property type="match status" value="1"/>
</dbReference>
<evidence type="ECO:0000256" key="1">
    <source>
        <dbReference type="ARBA" id="ARBA00000900"/>
    </source>
</evidence>
<dbReference type="STRING" id="77020.A0A0M8MKX6"/>
<keyword evidence="10 15" id="KW-0833">Ubl conjugation pathway</keyword>
<keyword evidence="12 15" id="KW-0233">DNA recombination</keyword>
<dbReference type="Pfam" id="PF07574">
    <property type="entry name" value="SMC_Nse1"/>
    <property type="match status" value="1"/>
</dbReference>
<dbReference type="GO" id="GO:0061630">
    <property type="term" value="F:ubiquitin protein ligase activity"/>
    <property type="evidence" value="ECO:0007669"/>
    <property type="project" value="UniProtKB-EC"/>
</dbReference>
<keyword evidence="7 15" id="KW-0479">Metal-binding</keyword>
<keyword evidence="11 15" id="KW-0862">Zinc</keyword>
<keyword evidence="8 15" id="KW-0227">DNA damage</keyword>
<dbReference type="PANTHER" id="PTHR20973">
    <property type="entry name" value="NON-SMC ELEMENT 1-RELATED"/>
    <property type="match status" value="1"/>
</dbReference>
<dbReference type="VEuPathDB" id="FungiDB:Malapachy_2021"/>
<evidence type="ECO:0000259" key="16">
    <source>
        <dbReference type="Pfam" id="PF08746"/>
    </source>
</evidence>
<evidence type="ECO:0000256" key="7">
    <source>
        <dbReference type="ARBA" id="ARBA00022723"/>
    </source>
</evidence>
<dbReference type="GO" id="GO:0030915">
    <property type="term" value="C:Smc5-Smc6 complex"/>
    <property type="evidence" value="ECO:0007669"/>
    <property type="project" value="UniProtKB-UniRule"/>
</dbReference>
<keyword evidence="14 15" id="KW-0539">Nucleus</keyword>
<reference evidence="17 18" key="1">
    <citation type="submission" date="2015-07" db="EMBL/GenBank/DDBJ databases">
        <title>Draft Genome Sequence of Malassezia furfur CBS1878 and Malassezia pachydermatis CBS1879.</title>
        <authorList>
            <person name="Triana S."/>
            <person name="Ohm R."/>
            <person name="Gonzalez A."/>
            <person name="DeCock H."/>
            <person name="Restrepo S."/>
            <person name="Celis A."/>
        </authorList>
    </citation>
    <scope>NUCLEOTIDE SEQUENCE [LARGE SCALE GENOMIC DNA]</scope>
    <source>
        <strain evidence="17 18">CBS 1879</strain>
    </source>
</reference>
<evidence type="ECO:0000313" key="18">
    <source>
        <dbReference type="Proteomes" id="UP000037751"/>
    </source>
</evidence>
<dbReference type="EMBL" id="LGAV01000005">
    <property type="protein sequence ID" value="KOS13618.1"/>
    <property type="molecule type" value="Genomic_DNA"/>
</dbReference>
<comment type="function">
    <text evidence="15">Acts in a DNA repair pathway for removal of UV-induced DNA damage that is distinct from classical nucleotide excision repair and in repair of ionizing radiation damage. Functions in homologous recombination repair of DNA double strand breaks and in recovery of stalled replication forks.</text>
</comment>
<keyword evidence="13 15" id="KW-0234">DNA repair</keyword>
<comment type="subcellular location">
    <subcellularLocation>
        <location evidence="2 15">Nucleus</location>
    </subcellularLocation>
</comment>
<dbReference type="AlphaFoldDB" id="A0A0M8MKX6"/>
<dbReference type="Gene3D" id="3.90.1150.220">
    <property type="match status" value="1"/>
</dbReference>
<evidence type="ECO:0000256" key="9">
    <source>
        <dbReference type="ARBA" id="ARBA00022771"/>
    </source>
</evidence>
<proteinExistence type="inferred from homology"/>
<keyword evidence="6 15" id="KW-0808">Transferase</keyword>
<comment type="catalytic activity">
    <reaction evidence="1 15">
        <text>S-ubiquitinyl-[E2 ubiquitin-conjugating enzyme]-L-cysteine + [acceptor protein]-L-lysine = [E2 ubiquitin-conjugating enzyme]-L-cysteine + N(6)-ubiquitinyl-[acceptor protein]-L-lysine.</text>
        <dbReference type="EC" id="2.3.2.27"/>
    </reaction>
</comment>
<dbReference type="InterPro" id="IPR013083">
    <property type="entry name" value="Znf_RING/FYVE/PHD"/>
</dbReference>
<evidence type="ECO:0000256" key="3">
    <source>
        <dbReference type="ARBA" id="ARBA00010258"/>
    </source>
</evidence>
<dbReference type="Proteomes" id="UP000037751">
    <property type="component" value="Unassembled WGS sequence"/>
</dbReference>
<comment type="similarity">
    <text evidence="3 15">Belongs to the NSE1 family.</text>
</comment>
<comment type="subunit">
    <text evidence="15">Component of the Smc5-Smc6 complex.</text>
</comment>
<feature type="domain" description="Non-structural maintenance of chromosomes element 1 RING C4HC3-type" evidence="16">
    <location>
        <begin position="184"/>
        <end position="224"/>
    </location>
</feature>
<evidence type="ECO:0000256" key="2">
    <source>
        <dbReference type="ARBA" id="ARBA00004123"/>
    </source>
</evidence>
<dbReference type="GO" id="GO:0000724">
    <property type="term" value="P:double-strand break repair via homologous recombination"/>
    <property type="evidence" value="ECO:0007669"/>
    <property type="project" value="TreeGrafter"/>
</dbReference>
<dbReference type="EC" id="2.3.2.27" evidence="4 15"/>
<dbReference type="OrthoDB" id="185455at2759"/>
<evidence type="ECO:0000256" key="13">
    <source>
        <dbReference type="ARBA" id="ARBA00023204"/>
    </source>
</evidence>
<evidence type="ECO:0000256" key="4">
    <source>
        <dbReference type="ARBA" id="ARBA00012483"/>
    </source>
</evidence>
<evidence type="ECO:0000256" key="15">
    <source>
        <dbReference type="RuleBase" id="RU368018"/>
    </source>
</evidence>
<keyword evidence="9 15" id="KW-0863">Zinc-finger</keyword>
<evidence type="ECO:0000256" key="6">
    <source>
        <dbReference type="ARBA" id="ARBA00022679"/>
    </source>
</evidence>
<dbReference type="GO" id="GO:0008270">
    <property type="term" value="F:zinc ion binding"/>
    <property type="evidence" value="ECO:0007669"/>
    <property type="project" value="UniProtKB-KW"/>
</dbReference>
<evidence type="ECO:0000256" key="12">
    <source>
        <dbReference type="ARBA" id="ARBA00023172"/>
    </source>
</evidence>
<evidence type="ECO:0000256" key="8">
    <source>
        <dbReference type="ARBA" id="ARBA00022763"/>
    </source>
</evidence>
<dbReference type="InterPro" id="IPR014857">
    <property type="entry name" value="Nse1_RING_C4HC3-type"/>
</dbReference>
<gene>
    <name evidence="17" type="ORF">Malapachy_2021</name>
</gene>
<accession>A0A0M8MKX6</accession>
<protein>
    <recommendedName>
        <fullName evidence="5 15">Non-structural maintenance of chromosomes element 1 homolog</fullName>
        <ecNumber evidence="4 15">2.3.2.27</ecNumber>
    </recommendedName>
</protein>
<organism evidence="17 18">
    <name type="scientific">Malassezia pachydermatis</name>
    <dbReference type="NCBI Taxonomy" id="77020"/>
    <lineage>
        <taxon>Eukaryota</taxon>
        <taxon>Fungi</taxon>
        <taxon>Dikarya</taxon>
        <taxon>Basidiomycota</taxon>
        <taxon>Ustilaginomycotina</taxon>
        <taxon>Malasseziomycetes</taxon>
        <taxon>Malasseziales</taxon>
        <taxon>Malasseziaceae</taxon>
        <taxon>Malassezia</taxon>
    </lineage>
</organism>
<evidence type="ECO:0000256" key="11">
    <source>
        <dbReference type="ARBA" id="ARBA00022833"/>
    </source>
</evidence>
<keyword evidence="18" id="KW-1185">Reference proteome</keyword>